<evidence type="ECO:0000256" key="1">
    <source>
        <dbReference type="ARBA" id="ARBA00022723"/>
    </source>
</evidence>
<keyword evidence="1" id="KW-0479">Metal-binding</keyword>
<evidence type="ECO:0000313" key="6">
    <source>
        <dbReference type="EMBL" id="CAI5734192.1"/>
    </source>
</evidence>
<dbReference type="AlphaFoldDB" id="A0AAV0UAZ9"/>
<feature type="domain" description="RanBP2-type" evidence="5">
    <location>
        <begin position="87"/>
        <end position="116"/>
    </location>
</feature>
<accession>A0AAV0UAZ9</accession>
<dbReference type="GO" id="GO:0008270">
    <property type="term" value="F:zinc ion binding"/>
    <property type="evidence" value="ECO:0007669"/>
    <property type="project" value="UniProtKB-KW"/>
</dbReference>
<dbReference type="Proteomes" id="UP001162029">
    <property type="component" value="Unassembled WGS sequence"/>
</dbReference>
<gene>
    <name evidence="6" type="ORF">PDE001_LOCUS5633</name>
</gene>
<dbReference type="PROSITE" id="PS01358">
    <property type="entry name" value="ZF_RANBP2_1"/>
    <property type="match status" value="1"/>
</dbReference>
<evidence type="ECO:0000256" key="4">
    <source>
        <dbReference type="PROSITE-ProRule" id="PRU00322"/>
    </source>
</evidence>
<evidence type="ECO:0000313" key="7">
    <source>
        <dbReference type="Proteomes" id="UP001162029"/>
    </source>
</evidence>
<keyword evidence="7" id="KW-1185">Reference proteome</keyword>
<dbReference type="SMART" id="SM00547">
    <property type="entry name" value="ZnF_RBZ"/>
    <property type="match status" value="3"/>
</dbReference>
<keyword evidence="3" id="KW-0862">Zinc</keyword>
<organism evidence="6 7">
    <name type="scientific">Peronospora destructor</name>
    <dbReference type="NCBI Taxonomy" id="86335"/>
    <lineage>
        <taxon>Eukaryota</taxon>
        <taxon>Sar</taxon>
        <taxon>Stramenopiles</taxon>
        <taxon>Oomycota</taxon>
        <taxon>Peronosporomycetes</taxon>
        <taxon>Peronosporales</taxon>
        <taxon>Peronosporaceae</taxon>
        <taxon>Peronospora</taxon>
    </lineage>
</organism>
<comment type="caution">
    <text evidence="6">The sequence shown here is derived from an EMBL/GenBank/DDBJ whole genome shotgun (WGS) entry which is preliminary data.</text>
</comment>
<proteinExistence type="predicted"/>
<keyword evidence="2 4" id="KW-0863">Zinc-finger</keyword>
<name>A0AAV0UAZ9_9STRA</name>
<reference evidence="6" key="1">
    <citation type="submission" date="2022-12" db="EMBL/GenBank/DDBJ databases">
        <authorList>
            <person name="Webb A."/>
        </authorList>
    </citation>
    <scope>NUCLEOTIDE SEQUENCE</scope>
    <source>
        <strain evidence="6">Pd1</strain>
    </source>
</reference>
<sequence length="392" mass="43176">MLTSLKRANNNDSLRFQTQNEENERIKRFIAVMEKSQHVLALEHKTMAGGKDIQIACIMCTFLNAADVSSCGMCGTEIKPPTHDVQADGSWKCGGCETENRRGGKECSQCRLPFYSVVTTAAPAQIFCSRCGFLNDGGNLTCVQCDYTIRSTLDKITTDLKDSTNFFARDMGMNIHVKCPGCLMVCYVPPATACLRCGTCHTYFASPSVGEVTNFHMNRLASSISSSFMLFFQVKRGAQDENEVTEAREAPVGRLIAAGQSVVKSPRHSLAIRDASELSSSFQESEVSGDEKEEKLDALQTLDCVSEPKAQEKRPVVEEKVGADKKTLKLLDKRDCDESQKEVVIRGTDAADHLSSSLNKELPKLVRSMPLRTALPPLRQELIQVEGDIVEL</sequence>
<evidence type="ECO:0000259" key="5">
    <source>
        <dbReference type="PROSITE" id="PS50199"/>
    </source>
</evidence>
<evidence type="ECO:0000256" key="3">
    <source>
        <dbReference type="ARBA" id="ARBA00022833"/>
    </source>
</evidence>
<dbReference type="InterPro" id="IPR001876">
    <property type="entry name" value="Znf_RanBP2"/>
</dbReference>
<dbReference type="EMBL" id="CANTFM010001049">
    <property type="protein sequence ID" value="CAI5734192.1"/>
    <property type="molecule type" value="Genomic_DNA"/>
</dbReference>
<evidence type="ECO:0000256" key="2">
    <source>
        <dbReference type="ARBA" id="ARBA00022771"/>
    </source>
</evidence>
<protein>
    <recommendedName>
        <fullName evidence="5">RanBP2-type domain-containing protein</fullName>
    </recommendedName>
</protein>
<dbReference type="PROSITE" id="PS50199">
    <property type="entry name" value="ZF_RANBP2_2"/>
    <property type="match status" value="1"/>
</dbReference>